<name>A0ABX5SLT9_9LACO</name>
<keyword evidence="1" id="KW-0472">Membrane</keyword>
<feature type="transmembrane region" description="Helical" evidence="1">
    <location>
        <begin position="21"/>
        <end position="44"/>
    </location>
</feature>
<proteinExistence type="predicted"/>
<organism evidence="2 3">
    <name type="scientific">Leuconostoc kimchii</name>
    <dbReference type="NCBI Taxonomy" id="136609"/>
    <lineage>
        <taxon>Bacteria</taxon>
        <taxon>Bacillati</taxon>
        <taxon>Bacillota</taxon>
        <taxon>Bacilli</taxon>
        <taxon>Lactobacillales</taxon>
        <taxon>Lactobacillaceae</taxon>
        <taxon>Leuconostoc</taxon>
    </lineage>
</organism>
<sequence length="67" mass="7394">MKIKHQNSTQPVKMIITSDTVMKFSLKVSIVFYACYLIASLAGWVKNDDTVTIAILLCVSTALLTSQ</sequence>
<evidence type="ECO:0000313" key="2">
    <source>
        <dbReference type="EMBL" id="QBR48331.1"/>
    </source>
</evidence>
<keyword evidence="1" id="KW-1133">Transmembrane helix</keyword>
<gene>
    <name evidence="2" type="ORF">EW139_09485</name>
</gene>
<protein>
    <submittedName>
        <fullName evidence="2">Uncharacterized protein</fullName>
    </submittedName>
</protein>
<keyword evidence="1" id="KW-0812">Transmembrane</keyword>
<keyword evidence="3" id="KW-1185">Reference proteome</keyword>
<dbReference type="Proteomes" id="UP000295756">
    <property type="component" value="Chromosome"/>
</dbReference>
<accession>A0ABX5SLT9</accession>
<evidence type="ECO:0000313" key="3">
    <source>
        <dbReference type="Proteomes" id="UP000295756"/>
    </source>
</evidence>
<dbReference type="EMBL" id="CP037939">
    <property type="protein sequence ID" value="QBR48331.1"/>
    <property type="molecule type" value="Genomic_DNA"/>
</dbReference>
<reference evidence="2 3" key="1">
    <citation type="submission" date="2019-03" db="EMBL/GenBank/DDBJ databases">
        <title>Complete Genome Sequence of Leuconostoc kimchii strain NKJ218 Isolated from Homemade Kimchi.</title>
        <authorList>
            <person name="Jung J.Y."/>
            <person name="Jin H.M."/>
            <person name="Jung J.-W."/>
            <person name="Lee S.-Y."/>
            <person name="Ryu B.-G."/>
            <person name="Han S.-S."/>
            <person name="Kang H.K."/>
            <person name="Choi H.W."/>
            <person name="Chung E.J."/>
            <person name="Choi K.-M."/>
        </authorList>
    </citation>
    <scope>NUCLEOTIDE SEQUENCE [LARGE SCALE GENOMIC DNA]</scope>
    <source>
        <strain evidence="2 3">NKJ218</strain>
    </source>
</reference>
<evidence type="ECO:0000256" key="1">
    <source>
        <dbReference type="SAM" id="Phobius"/>
    </source>
</evidence>